<protein>
    <submittedName>
        <fullName evidence="1">Uncharacterized protein</fullName>
    </submittedName>
</protein>
<dbReference type="Proteomes" id="UP000297595">
    <property type="component" value="Unassembled WGS sequence"/>
</dbReference>
<dbReference type="AlphaFoldDB" id="A0A7C8P766"/>
<dbReference type="OrthoDB" id="10443323at2759"/>
<name>A0A7C8P766_ORBOL</name>
<reference evidence="1 2" key="1">
    <citation type="submission" date="2019-03" db="EMBL/GenBank/DDBJ databases">
        <title>Nematode-trapping fungi genome.</title>
        <authorList>
            <person name="Vidal-Diez De Ulzurrun G."/>
        </authorList>
    </citation>
    <scope>NUCLEOTIDE SEQUENCE [LARGE SCALE GENOMIC DNA]</scope>
    <source>
        <strain evidence="1 2">TWF154</strain>
    </source>
</reference>
<gene>
    <name evidence="1" type="ORF">EYR41_002666</name>
</gene>
<accession>A0A7C8P766</accession>
<organism evidence="1 2">
    <name type="scientific">Orbilia oligospora</name>
    <name type="common">Nematode-trapping fungus</name>
    <name type="synonym">Arthrobotrys oligospora</name>
    <dbReference type="NCBI Taxonomy" id="2813651"/>
    <lineage>
        <taxon>Eukaryota</taxon>
        <taxon>Fungi</taxon>
        <taxon>Dikarya</taxon>
        <taxon>Ascomycota</taxon>
        <taxon>Pezizomycotina</taxon>
        <taxon>Orbiliomycetes</taxon>
        <taxon>Orbiliales</taxon>
        <taxon>Orbiliaceae</taxon>
        <taxon>Orbilia</taxon>
    </lineage>
</organism>
<sequence length="91" mass="10624">MQDYQMNHPASMPHSSQLSLPNILPPTPSNHIQTWLARKLDRPIPQFEAHALDDNCRKNFVPMNRDMHLDLAFSVTNYTVKNLMVKIKERQ</sequence>
<comment type="caution">
    <text evidence="1">The sequence shown here is derived from an EMBL/GenBank/DDBJ whole genome shotgun (WGS) entry which is preliminary data.</text>
</comment>
<evidence type="ECO:0000313" key="1">
    <source>
        <dbReference type="EMBL" id="TGJ70631.1"/>
    </source>
</evidence>
<proteinExistence type="predicted"/>
<evidence type="ECO:0000313" key="2">
    <source>
        <dbReference type="Proteomes" id="UP000297595"/>
    </source>
</evidence>
<dbReference type="EMBL" id="SOZJ01000002">
    <property type="protein sequence ID" value="TGJ70631.1"/>
    <property type="molecule type" value="Genomic_DNA"/>
</dbReference>